<dbReference type="RefSeq" id="WP_064025240.1">
    <property type="nucleotide sequence ID" value="NZ_LUUK01000041.1"/>
</dbReference>
<gene>
    <name evidence="1" type="ORF">A1355_20080</name>
</gene>
<evidence type="ECO:0008006" key="3">
    <source>
        <dbReference type="Google" id="ProtNLM"/>
    </source>
</evidence>
<organism evidence="1 2">
    <name type="scientific">Methylomonas koyamae</name>
    <dbReference type="NCBI Taxonomy" id="702114"/>
    <lineage>
        <taxon>Bacteria</taxon>
        <taxon>Pseudomonadati</taxon>
        <taxon>Pseudomonadota</taxon>
        <taxon>Gammaproteobacteria</taxon>
        <taxon>Methylococcales</taxon>
        <taxon>Methylococcaceae</taxon>
        <taxon>Methylomonas</taxon>
    </lineage>
</organism>
<dbReference type="OrthoDB" id="6615103at2"/>
<sequence>MKKNNVYPPLGDLGLPNVTTDQAAYYLNRKPQTLRKWAMLESGPIRPIRINGRLAWPVSVLQRVAAGENVVG</sequence>
<evidence type="ECO:0000313" key="1">
    <source>
        <dbReference type="EMBL" id="OAI25071.1"/>
    </source>
</evidence>
<proteinExistence type="predicted"/>
<protein>
    <recommendedName>
        <fullName evidence="3">Helix-turn-helix domain-containing protein</fullName>
    </recommendedName>
</protein>
<evidence type="ECO:0000313" key="2">
    <source>
        <dbReference type="Proteomes" id="UP000077628"/>
    </source>
</evidence>
<dbReference type="Proteomes" id="UP000077628">
    <property type="component" value="Unassembled WGS sequence"/>
</dbReference>
<dbReference type="STRING" id="702114.A1355_20080"/>
<keyword evidence="2" id="KW-1185">Reference proteome</keyword>
<comment type="caution">
    <text evidence="1">The sequence shown here is derived from an EMBL/GenBank/DDBJ whole genome shotgun (WGS) entry which is preliminary data.</text>
</comment>
<name>A0A177P4D6_9GAMM</name>
<dbReference type="EMBL" id="LUUK01000041">
    <property type="protein sequence ID" value="OAI25071.1"/>
    <property type="molecule type" value="Genomic_DNA"/>
</dbReference>
<accession>A0A177P4D6</accession>
<reference evidence="2" key="1">
    <citation type="submission" date="2016-03" db="EMBL/GenBank/DDBJ databases">
        <authorList>
            <person name="Heylen K."/>
            <person name="De Vos P."/>
            <person name="Vekeman B."/>
        </authorList>
    </citation>
    <scope>NUCLEOTIDE SEQUENCE [LARGE SCALE GENOMIC DNA]</scope>
    <source>
        <strain evidence="2">R-45383</strain>
    </source>
</reference>
<dbReference type="AlphaFoldDB" id="A0A177P4D6"/>